<proteinExistence type="predicted"/>
<feature type="region of interest" description="Disordered" evidence="1">
    <location>
        <begin position="1"/>
        <end position="30"/>
    </location>
</feature>
<comment type="caution">
    <text evidence="2">The sequence shown here is derived from an EMBL/GenBank/DDBJ whole genome shotgun (WGS) entry which is preliminary data.</text>
</comment>
<gene>
    <name evidence="2" type="primary">abfB</name>
    <name evidence="2" type="ORF">SNAT2548_LOCUS35009</name>
</gene>
<dbReference type="Proteomes" id="UP000604046">
    <property type="component" value="Unassembled WGS sequence"/>
</dbReference>
<feature type="compositionally biased region" description="Polar residues" evidence="1">
    <location>
        <begin position="21"/>
        <end position="30"/>
    </location>
</feature>
<dbReference type="AlphaFoldDB" id="A0A812VF21"/>
<dbReference type="EMBL" id="CAJNDS010002843">
    <property type="protein sequence ID" value="CAE7615872.1"/>
    <property type="molecule type" value="Genomic_DNA"/>
</dbReference>
<reference evidence="2" key="1">
    <citation type="submission" date="2021-02" db="EMBL/GenBank/DDBJ databases">
        <authorList>
            <person name="Dougan E. K."/>
            <person name="Rhodes N."/>
            <person name="Thang M."/>
            <person name="Chan C."/>
        </authorList>
    </citation>
    <scope>NUCLEOTIDE SEQUENCE</scope>
</reference>
<keyword evidence="3" id="KW-1185">Reference proteome</keyword>
<evidence type="ECO:0000313" key="3">
    <source>
        <dbReference type="Proteomes" id="UP000604046"/>
    </source>
</evidence>
<organism evidence="2 3">
    <name type="scientific">Symbiodinium natans</name>
    <dbReference type="NCBI Taxonomy" id="878477"/>
    <lineage>
        <taxon>Eukaryota</taxon>
        <taxon>Sar</taxon>
        <taxon>Alveolata</taxon>
        <taxon>Dinophyceae</taxon>
        <taxon>Suessiales</taxon>
        <taxon>Symbiodiniaceae</taxon>
        <taxon>Symbiodinium</taxon>
    </lineage>
</organism>
<name>A0A812VF21_9DINO</name>
<accession>A0A812VF21</accession>
<protein>
    <submittedName>
        <fullName evidence="2">AbfB protein</fullName>
    </submittedName>
</protein>
<evidence type="ECO:0000256" key="1">
    <source>
        <dbReference type="SAM" id="MobiDB-lite"/>
    </source>
</evidence>
<sequence>MALAAPAWSTSTKAAIAPPRNTAQPEASDFSSTLAKACKASVPLASLGLASRGHRRARVARAGAPPTPIWQTKRRLMVAQLERQWRLPVEEAGADAQKSQEPQELPQAFLRFLGGGVLMAVLAQASFLGRRGPDLPSGPDIPSQV</sequence>
<evidence type="ECO:0000313" key="2">
    <source>
        <dbReference type="EMBL" id="CAE7615872.1"/>
    </source>
</evidence>